<dbReference type="GeneID" id="301461252"/>
<dbReference type="Proteomes" id="UP000014605">
    <property type="component" value="Unassembled WGS sequence"/>
</dbReference>
<accession>S3LS42</accession>
<dbReference type="HOGENOM" id="CLU_2703768_0_0_12"/>
<keyword evidence="1" id="KW-0812">Transmembrane</keyword>
<name>S3LS42_9SPIR</name>
<reference evidence="2 3" key="1">
    <citation type="submission" date="2013-04" db="EMBL/GenBank/DDBJ databases">
        <title>The Genome Sequence of Treponema vincentii F0403.</title>
        <authorList>
            <consortium name="The Broad Institute Genomics Platform"/>
            <person name="Earl A."/>
            <person name="Ward D."/>
            <person name="Feldgarden M."/>
            <person name="Gevers D."/>
            <person name="Leonetti C."/>
            <person name="Izard J."/>
            <person name="Walker B."/>
            <person name="Young S."/>
            <person name="Zeng Q."/>
            <person name="Gargeya S."/>
            <person name="Fitzgerald M."/>
            <person name="Haas B."/>
            <person name="Abouelleil A."/>
            <person name="Allen A.W."/>
            <person name="Alvarado L."/>
            <person name="Arachchi H.M."/>
            <person name="Berlin A.M."/>
            <person name="Chapman S.B."/>
            <person name="Gainer-Dewar J."/>
            <person name="Goldberg J."/>
            <person name="Griggs A."/>
            <person name="Gujja S."/>
            <person name="Hansen M."/>
            <person name="Howarth C."/>
            <person name="Imamovic A."/>
            <person name="Ireland A."/>
            <person name="Larimer J."/>
            <person name="McCowan C."/>
            <person name="Murphy C."/>
            <person name="Pearson M."/>
            <person name="Poon T.W."/>
            <person name="Priest M."/>
            <person name="Roberts A."/>
            <person name="Saif S."/>
            <person name="Shea T."/>
            <person name="Sisk P."/>
            <person name="Sykes S."/>
            <person name="Wortman J."/>
            <person name="Nusbaum C."/>
            <person name="Birren B."/>
        </authorList>
    </citation>
    <scope>NUCLEOTIDE SEQUENCE [LARGE SCALE GENOMIC DNA]</scope>
    <source>
        <strain evidence="2 3">F0403</strain>
    </source>
</reference>
<proteinExistence type="predicted"/>
<comment type="caution">
    <text evidence="2">The sequence shown here is derived from an EMBL/GenBank/DDBJ whole genome shotgun (WGS) entry which is preliminary data.</text>
</comment>
<sequence length="73" mass="8435">MTIQLSERFTFIKLLRFTIPTIIMLIFTSVYNVVDGFFVSNYVGKTSLRFCILPVLTRVFSGYAIFGSSFLRH</sequence>
<protein>
    <recommendedName>
        <fullName evidence="4">MATE efflux family protein</fullName>
    </recommendedName>
</protein>
<dbReference type="EMBL" id="ATFC01000007">
    <property type="protein sequence ID" value="EPF47252.1"/>
    <property type="molecule type" value="Genomic_DNA"/>
</dbReference>
<evidence type="ECO:0000313" key="2">
    <source>
        <dbReference type="EMBL" id="EPF47252.1"/>
    </source>
</evidence>
<keyword evidence="3" id="KW-1185">Reference proteome</keyword>
<dbReference type="PATRIC" id="fig|1125702.3.peg.1116"/>
<evidence type="ECO:0000256" key="1">
    <source>
        <dbReference type="SAM" id="Phobius"/>
    </source>
</evidence>
<evidence type="ECO:0008006" key="4">
    <source>
        <dbReference type="Google" id="ProtNLM"/>
    </source>
</evidence>
<keyword evidence="1" id="KW-1133">Transmembrane helix</keyword>
<keyword evidence="1" id="KW-0472">Membrane</keyword>
<evidence type="ECO:0000313" key="3">
    <source>
        <dbReference type="Proteomes" id="UP000014605"/>
    </source>
</evidence>
<dbReference type="RefSeq" id="WP_016518530.1">
    <property type="nucleotide sequence ID" value="NZ_KE332512.1"/>
</dbReference>
<organism evidence="2 3">
    <name type="scientific">Treponema vincentii F0403</name>
    <dbReference type="NCBI Taxonomy" id="1125702"/>
    <lineage>
        <taxon>Bacteria</taxon>
        <taxon>Pseudomonadati</taxon>
        <taxon>Spirochaetota</taxon>
        <taxon>Spirochaetia</taxon>
        <taxon>Spirochaetales</taxon>
        <taxon>Treponemataceae</taxon>
        <taxon>Treponema</taxon>
    </lineage>
</organism>
<feature type="transmembrane region" description="Helical" evidence="1">
    <location>
        <begin position="14"/>
        <end position="34"/>
    </location>
</feature>
<feature type="transmembrane region" description="Helical" evidence="1">
    <location>
        <begin position="46"/>
        <end position="66"/>
    </location>
</feature>
<gene>
    <name evidence="2" type="ORF">HMPREF1222_01076</name>
</gene>
<dbReference type="AlphaFoldDB" id="S3LS42"/>